<dbReference type="AlphaFoldDB" id="A0A940IDN3"/>
<evidence type="ECO:0000259" key="1">
    <source>
        <dbReference type="PROSITE" id="PS51480"/>
    </source>
</evidence>
<dbReference type="InterPro" id="IPR050270">
    <property type="entry name" value="DegV_domain_contain"/>
</dbReference>
<dbReference type="InterPro" id="IPR048394">
    <property type="entry name" value="FakA-like_M"/>
</dbReference>
<dbReference type="PROSITE" id="PS51480">
    <property type="entry name" value="DHAL"/>
    <property type="match status" value="1"/>
</dbReference>
<reference evidence="2" key="1">
    <citation type="submission" date="2020-10" db="EMBL/GenBank/DDBJ databases">
        <authorList>
            <person name="Gilroy R."/>
        </authorList>
    </citation>
    <scope>NUCLEOTIDE SEQUENCE</scope>
    <source>
        <strain evidence="2">517</strain>
    </source>
</reference>
<dbReference type="PANTHER" id="PTHR33434:SF4">
    <property type="entry name" value="PHOSPHATASE PROTEIN"/>
    <property type="match status" value="1"/>
</dbReference>
<gene>
    <name evidence="2" type="ORF">IAB16_05645</name>
</gene>
<dbReference type="NCBIfam" id="TIGR03599">
    <property type="entry name" value="YloV"/>
    <property type="match status" value="1"/>
</dbReference>
<reference evidence="2" key="2">
    <citation type="journal article" date="2021" name="PeerJ">
        <title>Extensive microbial diversity within the chicken gut microbiome revealed by metagenomics and culture.</title>
        <authorList>
            <person name="Gilroy R."/>
            <person name="Ravi A."/>
            <person name="Getino M."/>
            <person name="Pursley I."/>
            <person name="Horton D.L."/>
            <person name="Alikhan N.F."/>
            <person name="Baker D."/>
            <person name="Gharbi K."/>
            <person name="Hall N."/>
            <person name="Watson M."/>
            <person name="Adriaenssens E.M."/>
            <person name="Foster-Nyarko E."/>
            <person name="Jarju S."/>
            <person name="Secka A."/>
            <person name="Antonio M."/>
            <person name="Oren A."/>
            <person name="Chaudhuri R.R."/>
            <person name="La Ragione R."/>
            <person name="Hildebrand F."/>
            <person name="Pallen M.J."/>
        </authorList>
    </citation>
    <scope>NUCLEOTIDE SEQUENCE</scope>
    <source>
        <strain evidence="2">517</strain>
    </source>
</reference>
<name>A0A940IDN3_9FIRM</name>
<dbReference type="InterPro" id="IPR019986">
    <property type="entry name" value="YloV-like"/>
</dbReference>
<dbReference type="SMART" id="SM01120">
    <property type="entry name" value="Dak2"/>
    <property type="match status" value="1"/>
</dbReference>
<dbReference type="GO" id="GO:0006071">
    <property type="term" value="P:glycerol metabolic process"/>
    <property type="evidence" value="ECO:0007669"/>
    <property type="project" value="InterPro"/>
</dbReference>
<dbReference type="Pfam" id="PF02734">
    <property type="entry name" value="Dak2"/>
    <property type="match status" value="1"/>
</dbReference>
<dbReference type="InterPro" id="IPR004007">
    <property type="entry name" value="DhaL_dom"/>
</dbReference>
<dbReference type="SUPFAM" id="SSF101473">
    <property type="entry name" value="DhaL-like"/>
    <property type="match status" value="1"/>
</dbReference>
<dbReference type="PANTHER" id="PTHR33434">
    <property type="entry name" value="DEGV DOMAIN-CONTAINING PROTEIN DR_1986-RELATED"/>
    <property type="match status" value="1"/>
</dbReference>
<dbReference type="Proteomes" id="UP000727857">
    <property type="component" value="Unassembled WGS sequence"/>
</dbReference>
<evidence type="ECO:0000313" key="3">
    <source>
        <dbReference type="Proteomes" id="UP000727857"/>
    </source>
</evidence>
<dbReference type="SMART" id="SM01121">
    <property type="entry name" value="Dak1_2"/>
    <property type="match status" value="1"/>
</dbReference>
<protein>
    <submittedName>
        <fullName evidence="2">DAK2 domain-containing protein</fullName>
    </submittedName>
</protein>
<dbReference type="InterPro" id="IPR036117">
    <property type="entry name" value="DhaL_dom_sf"/>
</dbReference>
<dbReference type="Gene3D" id="1.25.40.340">
    <property type="match status" value="1"/>
</dbReference>
<accession>A0A940IDN3</accession>
<dbReference type="Pfam" id="PF13684">
    <property type="entry name" value="FakA-like_C"/>
    <property type="match status" value="1"/>
</dbReference>
<evidence type="ECO:0000313" key="2">
    <source>
        <dbReference type="EMBL" id="MBO8424483.1"/>
    </source>
</evidence>
<dbReference type="EMBL" id="JADINF010000141">
    <property type="protein sequence ID" value="MBO8424483.1"/>
    <property type="molecule type" value="Genomic_DNA"/>
</dbReference>
<organism evidence="2 3">
    <name type="scientific">Candidatus Stercoripulliclostridium pullicola</name>
    <dbReference type="NCBI Taxonomy" id="2840953"/>
    <lineage>
        <taxon>Bacteria</taxon>
        <taxon>Bacillati</taxon>
        <taxon>Bacillota</taxon>
        <taxon>Clostridia</taxon>
        <taxon>Eubacteriales</taxon>
        <taxon>Candidatus Stercoripulliclostridium</taxon>
    </lineage>
</organism>
<dbReference type="InterPro" id="IPR033470">
    <property type="entry name" value="FakA-like_C"/>
</dbReference>
<proteinExistence type="predicted"/>
<comment type="caution">
    <text evidence="2">The sequence shown here is derived from an EMBL/GenBank/DDBJ whole genome shotgun (WGS) entry which is preliminary data.</text>
</comment>
<dbReference type="Pfam" id="PF21645">
    <property type="entry name" value="FakA-like_M"/>
    <property type="match status" value="1"/>
</dbReference>
<sequence>MNILQTADIRELFKGGAINLKNNSAYIDSLNVFPVPDGDTGTNMNLTVTSSVKEMDAVTEDRMDLVCEAFARGALKGARGNSGVILSQIFKGMSQVMSEYAEVTTKIFARALKNGSNAAYDVVTHPKEGTILTVIRLVSDYALKISTKKKDFIEFFDLLLVKGEEVVKSTPEMLPVLKKAGVVDAGGKGLLTILYGMSNVLKGVPMQELSPAEAGQEKGEDLFDAPDVHDLDDIKFAYCTEFFIINMKKKTTLSDIDKLRDKLNNIGDCVIVVGDLTLVKVHVHTNNPDKALGYALMLGELDKPKIENMLEQNRALKKSREERKEEVKPVSLVSICNGEGIKRIFTELRVDKILEGGQTMNPSVADIVGLVDSTGSDTVYILPNNSNIVLAAEQARELTKAKLVVIATKNIPQGITAAINFNPEASEEENVEMMRRAIRSVKSAQVTRAVRDTEMDGFDLHNGDVIGIYDRIVAKGDSVNEVAREVVAKMVTDETAAISLYYGAGLEASVAEELQAVLQDEYPFHDVMVYEGGQQHYFYYISVE</sequence>
<dbReference type="GO" id="GO:0004371">
    <property type="term" value="F:glycerone kinase activity"/>
    <property type="evidence" value="ECO:0007669"/>
    <property type="project" value="InterPro"/>
</dbReference>
<feature type="domain" description="DhaL" evidence="1">
    <location>
        <begin position="7"/>
        <end position="199"/>
    </location>
</feature>